<dbReference type="InParanoid" id="A0A1Y2DLK3"/>
<feature type="compositionally biased region" description="Polar residues" evidence="1">
    <location>
        <begin position="90"/>
        <end position="99"/>
    </location>
</feature>
<dbReference type="GeneID" id="63781671"/>
<comment type="caution">
    <text evidence="2">The sequence shown here is derived from an EMBL/GenBank/DDBJ whole genome shotgun (WGS) entry which is preliminary data.</text>
</comment>
<protein>
    <submittedName>
        <fullName evidence="2">Uncharacterized protein</fullName>
    </submittedName>
</protein>
<dbReference type="AlphaFoldDB" id="A0A1Y2DLK3"/>
<evidence type="ECO:0000256" key="1">
    <source>
        <dbReference type="SAM" id="MobiDB-lite"/>
    </source>
</evidence>
<reference evidence="2 3" key="1">
    <citation type="submission" date="2016-07" db="EMBL/GenBank/DDBJ databases">
        <title>Pervasive Adenine N6-methylation of Active Genes in Fungi.</title>
        <authorList>
            <consortium name="DOE Joint Genome Institute"/>
            <person name="Mondo S.J."/>
            <person name="Dannebaum R.O."/>
            <person name="Kuo R.C."/>
            <person name="Labutti K."/>
            <person name="Haridas S."/>
            <person name="Kuo A."/>
            <person name="Salamov A."/>
            <person name="Ahrendt S.R."/>
            <person name="Lipzen A."/>
            <person name="Sullivan W."/>
            <person name="Andreopoulos W.B."/>
            <person name="Clum A."/>
            <person name="Lindquist E."/>
            <person name="Daum C."/>
            <person name="Ramamoorthy G.K."/>
            <person name="Gryganskyi A."/>
            <person name="Culley D."/>
            <person name="Magnuson J.K."/>
            <person name="James T.Y."/>
            <person name="O'Malley M.A."/>
            <person name="Stajich J.E."/>
            <person name="Spatafora J.W."/>
            <person name="Visel A."/>
            <person name="Grigoriev I.V."/>
        </authorList>
    </citation>
    <scope>NUCLEOTIDE SEQUENCE [LARGE SCALE GENOMIC DNA]</scope>
    <source>
        <strain evidence="2 3">CBS 129021</strain>
    </source>
</reference>
<feature type="compositionally biased region" description="Polar residues" evidence="1">
    <location>
        <begin position="201"/>
        <end position="213"/>
    </location>
</feature>
<accession>A0A1Y2DLK3</accession>
<gene>
    <name evidence="2" type="ORF">BCR38DRAFT_54532</name>
</gene>
<evidence type="ECO:0000313" key="3">
    <source>
        <dbReference type="Proteomes" id="UP000193689"/>
    </source>
</evidence>
<dbReference type="STRING" id="1141098.A0A1Y2DLK3"/>
<dbReference type="RefSeq" id="XP_040712571.1">
    <property type="nucleotide sequence ID" value="XM_040865459.1"/>
</dbReference>
<feature type="region of interest" description="Disordered" evidence="1">
    <location>
        <begin position="134"/>
        <end position="252"/>
    </location>
</feature>
<feature type="region of interest" description="Disordered" evidence="1">
    <location>
        <begin position="67"/>
        <end position="99"/>
    </location>
</feature>
<proteinExistence type="predicted"/>
<sequence>MPIRNPFVRRNDENVRPSCDLLAVKDAAHPGFERVDTIGSKASSALSIRSAKSQDTGDYKMSVVNDSGIYLPPSPSEEKTLWPPRRSAVPSRTSMDTRSSIGDIEHFSISRESFDSYRRSFDISARSPVIMYDQSRQSLDSRRSLDSARFQRPPRSSIRNRALYEPPTAEEGFEEVGLNDEQKQQQPLQQPKKRGFFAKFSDSQDSNAGNHNPTMMARFMPGRKRAQSGQGAELGNMERPKSSQSMEGEEMQ</sequence>
<dbReference type="EMBL" id="MCFJ01000012">
    <property type="protein sequence ID" value="ORY60137.1"/>
    <property type="molecule type" value="Genomic_DNA"/>
</dbReference>
<evidence type="ECO:0000313" key="2">
    <source>
        <dbReference type="EMBL" id="ORY60137.1"/>
    </source>
</evidence>
<organism evidence="2 3">
    <name type="scientific">Pseudomassariella vexata</name>
    <dbReference type="NCBI Taxonomy" id="1141098"/>
    <lineage>
        <taxon>Eukaryota</taxon>
        <taxon>Fungi</taxon>
        <taxon>Dikarya</taxon>
        <taxon>Ascomycota</taxon>
        <taxon>Pezizomycotina</taxon>
        <taxon>Sordariomycetes</taxon>
        <taxon>Xylariomycetidae</taxon>
        <taxon>Amphisphaeriales</taxon>
        <taxon>Pseudomassariaceae</taxon>
        <taxon>Pseudomassariella</taxon>
    </lineage>
</organism>
<dbReference type="Proteomes" id="UP000193689">
    <property type="component" value="Unassembled WGS sequence"/>
</dbReference>
<keyword evidence="3" id="KW-1185">Reference proteome</keyword>
<dbReference type="OrthoDB" id="5397330at2759"/>
<name>A0A1Y2DLK3_9PEZI</name>